<keyword evidence="2" id="KW-1185">Reference proteome</keyword>
<dbReference type="Proteomes" id="UP000759537">
    <property type="component" value="Unassembled WGS sequence"/>
</dbReference>
<name>A0A9P5N660_9AGAM</name>
<organism evidence="1 2">
    <name type="scientific">Russula ochroleuca</name>
    <dbReference type="NCBI Taxonomy" id="152965"/>
    <lineage>
        <taxon>Eukaryota</taxon>
        <taxon>Fungi</taxon>
        <taxon>Dikarya</taxon>
        <taxon>Basidiomycota</taxon>
        <taxon>Agaricomycotina</taxon>
        <taxon>Agaricomycetes</taxon>
        <taxon>Russulales</taxon>
        <taxon>Russulaceae</taxon>
        <taxon>Russula</taxon>
    </lineage>
</organism>
<comment type="caution">
    <text evidence="1">The sequence shown here is derived from an EMBL/GenBank/DDBJ whole genome shotgun (WGS) entry which is preliminary data.</text>
</comment>
<evidence type="ECO:0000313" key="1">
    <source>
        <dbReference type="EMBL" id="KAF8487377.1"/>
    </source>
</evidence>
<protein>
    <submittedName>
        <fullName evidence="1">Uncharacterized protein</fullName>
    </submittedName>
</protein>
<accession>A0A9P5N660</accession>
<dbReference type="AlphaFoldDB" id="A0A9P5N660"/>
<reference evidence="1" key="1">
    <citation type="submission" date="2019-10" db="EMBL/GenBank/DDBJ databases">
        <authorList>
            <consortium name="DOE Joint Genome Institute"/>
            <person name="Kuo A."/>
            <person name="Miyauchi S."/>
            <person name="Kiss E."/>
            <person name="Drula E."/>
            <person name="Kohler A."/>
            <person name="Sanchez-Garcia M."/>
            <person name="Andreopoulos B."/>
            <person name="Barry K.W."/>
            <person name="Bonito G."/>
            <person name="Buee M."/>
            <person name="Carver A."/>
            <person name="Chen C."/>
            <person name="Cichocki N."/>
            <person name="Clum A."/>
            <person name="Culley D."/>
            <person name="Crous P.W."/>
            <person name="Fauchery L."/>
            <person name="Girlanda M."/>
            <person name="Hayes R."/>
            <person name="Keri Z."/>
            <person name="LaButti K."/>
            <person name="Lipzen A."/>
            <person name="Lombard V."/>
            <person name="Magnuson J."/>
            <person name="Maillard F."/>
            <person name="Morin E."/>
            <person name="Murat C."/>
            <person name="Nolan M."/>
            <person name="Ohm R."/>
            <person name="Pangilinan J."/>
            <person name="Pereira M."/>
            <person name="Perotto S."/>
            <person name="Peter M."/>
            <person name="Riley R."/>
            <person name="Sitrit Y."/>
            <person name="Stielow B."/>
            <person name="Szollosi G."/>
            <person name="Zifcakova L."/>
            <person name="Stursova M."/>
            <person name="Spatafora J.W."/>
            <person name="Tedersoo L."/>
            <person name="Vaario L.-M."/>
            <person name="Yamada A."/>
            <person name="Yan M."/>
            <person name="Wang P."/>
            <person name="Xu J."/>
            <person name="Bruns T."/>
            <person name="Baldrian P."/>
            <person name="Vilgalys R."/>
            <person name="Henrissat B."/>
            <person name="Grigoriev I.V."/>
            <person name="Hibbett D."/>
            <person name="Nagy L.G."/>
            <person name="Martin F.M."/>
        </authorList>
    </citation>
    <scope>NUCLEOTIDE SEQUENCE</scope>
    <source>
        <strain evidence="1">Prilba</strain>
    </source>
</reference>
<proteinExistence type="predicted"/>
<gene>
    <name evidence="1" type="ORF">DFH94DRAFT_841712</name>
</gene>
<evidence type="ECO:0000313" key="2">
    <source>
        <dbReference type="Proteomes" id="UP000759537"/>
    </source>
</evidence>
<dbReference type="EMBL" id="WHVB01000001">
    <property type="protein sequence ID" value="KAF8487377.1"/>
    <property type="molecule type" value="Genomic_DNA"/>
</dbReference>
<sequence length="221" mass="24365">MWDKDIYGLSARWGESPTMVVTGSEILICSSQKAVDGHKSKRAFASPSTKNSEKVVDPELPFLMQTRNRKNLNVVGVPQYRRTARRCTTTEGRESPRDGKASTIWLPLAKAHAQVPDRRTVGGPLLNAVHLAPSFGDPVIRLGAENERLEERRVQVADAYAGCGTAENTACLAWMLVMTMTRKWQKDGAVGRLGLSGPVAAFNARSDADLTVWRLVWVHSH</sequence>
<reference evidence="1" key="2">
    <citation type="journal article" date="2020" name="Nat. Commun.">
        <title>Large-scale genome sequencing of mycorrhizal fungi provides insights into the early evolution of symbiotic traits.</title>
        <authorList>
            <person name="Miyauchi S."/>
            <person name="Kiss E."/>
            <person name="Kuo A."/>
            <person name="Drula E."/>
            <person name="Kohler A."/>
            <person name="Sanchez-Garcia M."/>
            <person name="Morin E."/>
            <person name="Andreopoulos B."/>
            <person name="Barry K.W."/>
            <person name="Bonito G."/>
            <person name="Buee M."/>
            <person name="Carver A."/>
            <person name="Chen C."/>
            <person name="Cichocki N."/>
            <person name="Clum A."/>
            <person name="Culley D."/>
            <person name="Crous P.W."/>
            <person name="Fauchery L."/>
            <person name="Girlanda M."/>
            <person name="Hayes R.D."/>
            <person name="Keri Z."/>
            <person name="LaButti K."/>
            <person name="Lipzen A."/>
            <person name="Lombard V."/>
            <person name="Magnuson J."/>
            <person name="Maillard F."/>
            <person name="Murat C."/>
            <person name="Nolan M."/>
            <person name="Ohm R.A."/>
            <person name="Pangilinan J."/>
            <person name="Pereira M.F."/>
            <person name="Perotto S."/>
            <person name="Peter M."/>
            <person name="Pfister S."/>
            <person name="Riley R."/>
            <person name="Sitrit Y."/>
            <person name="Stielow J.B."/>
            <person name="Szollosi G."/>
            <person name="Zifcakova L."/>
            <person name="Stursova M."/>
            <person name="Spatafora J.W."/>
            <person name="Tedersoo L."/>
            <person name="Vaario L.M."/>
            <person name="Yamada A."/>
            <person name="Yan M."/>
            <person name="Wang P."/>
            <person name="Xu J."/>
            <person name="Bruns T."/>
            <person name="Baldrian P."/>
            <person name="Vilgalys R."/>
            <person name="Dunand C."/>
            <person name="Henrissat B."/>
            <person name="Grigoriev I.V."/>
            <person name="Hibbett D."/>
            <person name="Nagy L.G."/>
            <person name="Martin F.M."/>
        </authorList>
    </citation>
    <scope>NUCLEOTIDE SEQUENCE</scope>
    <source>
        <strain evidence="1">Prilba</strain>
    </source>
</reference>